<protein>
    <submittedName>
        <fullName evidence="3">Potassium transporter KefF</fullName>
    </submittedName>
</protein>
<dbReference type="PANTHER" id="PTHR47307">
    <property type="entry name" value="GLUTATHIONE-REGULATED POTASSIUM-EFFLUX SYSTEM ANCILLARY PROTEIN KEFG"/>
    <property type="match status" value="1"/>
</dbReference>
<dbReference type="GO" id="GO:0003955">
    <property type="term" value="F:NAD(P)H dehydrogenase (quinone) activity"/>
    <property type="evidence" value="ECO:0007669"/>
    <property type="project" value="TreeGrafter"/>
</dbReference>
<dbReference type="EMBL" id="LYRP01000022">
    <property type="protein sequence ID" value="OAT76606.1"/>
    <property type="molecule type" value="Genomic_DNA"/>
</dbReference>
<evidence type="ECO:0000256" key="1">
    <source>
        <dbReference type="ARBA" id="ARBA00023002"/>
    </source>
</evidence>
<evidence type="ECO:0000313" key="3">
    <source>
        <dbReference type="EMBL" id="OAT76606.1"/>
    </source>
</evidence>
<organism evidence="3 4">
    <name type="scientific">Mangrovibacter phragmitis</name>
    <dbReference type="NCBI Taxonomy" id="1691903"/>
    <lineage>
        <taxon>Bacteria</taxon>
        <taxon>Pseudomonadati</taxon>
        <taxon>Pseudomonadota</taxon>
        <taxon>Gammaproteobacteria</taxon>
        <taxon>Enterobacterales</taxon>
        <taxon>Enterobacteriaceae</taxon>
        <taxon>Mangrovibacter</taxon>
    </lineage>
</organism>
<dbReference type="AlphaFoldDB" id="A0A1B7L2W2"/>
<dbReference type="Pfam" id="PF02525">
    <property type="entry name" value="Flavodoxin_2"/>
    <property type="match status" value="1"/>
</dbReference>
<dbReference type="OrthoDB" id="9798454at2"/>
<reference evidence="4" key="1">
    <citation type="submission" date="2016-05" db="EMBL/GenBank/DDBJ databases">
        <authorList>
            <person name="Behera P."/>
            <person name="Vaishampayan P."/>
            <person name="Singh N."/>
            <person name="Raina V."/>
            <person name="Suar M."/>
            <person name="Pattnaik A."/>
            <person name="Rastogi G."/>
        </authorList>
    </citation>
    <scope>NUCLEOTIDE SEQUENCE [LARGE SCALE GENOMIC DNA]</scope>
    <source>
        <strain evidence="4">MP23</strain>
    </source>
</reference>
<dbReference type="PANTHER" id="PTHR47307:SF2">
    <property type="entry name" value="GLUTATHIONE-REGULATED POTASSIUM-EFFLUX SYSTEM ANCILLARY PROTEIN KEFF"/>
    <property type="match status" value="1"/>
</dbReference>
<keyword evidence="1" id="KW-0560">Oxidoreductase</keyword>
<dbReference type="GO" id="GO:0009055">
    <property type="term" value="F:electron transfer activity"/>
    <property type="evidence" value="ECO:0007669"/>
    <property type="project" value="TreeGrafter"/>
</dbReference>
<comment type="caution">
    <text evidence="3">The sequence shown here is derived from an EMBL/GenBank/DDBJ whole genome shotgun (WGS) entry which is preliminary data.</text>
</comment>
<dbReference type="GO" id="GO:0010181">
    <property type="term" value="F:FMN binding"/>
    <property type="evidence" value="ECO:0007669"/>
    <property type="project" value="TreeGrafter"/>
</dbReference>
<sequence length="176" mass="20043">MILIIYAHPYPHISHANKAMLAHVADLKGVEVRSLYELYPDFNIDVVAEQQALSRADLIIWQHPMQWYSMPPLMKLWIDKVLSHGWAYGRNGSALHGKSMLWAVTTGGGEHHFSLGDHPGFEVLAQPVQATALYCGLSWLEPYVMHSTFICDDETLSQHAELYRQRLLAWQESFNG</sequence>
<accession>A0A1B7L2W2</accession>
<dbReference type="RefSeq" id="WP_064598735.1">
    <property type="nucleotide sequence ID" value="NZ_CP134782.1"/>
</dbReference>
<evidence type="ECO:0000313" key="4">
    <source>
        <dbReference type="Proteomes" id="UP000078225"/>
    </source>
</evidence>
<dbReference type="Proteomes" id="UP000078225">
    <property type="component" value="Unassembled WGS sequence"/>
</dbReference>
<dbReference type="InterPro" id="IPR046980">
    <property type="entry name" value="KefG/KefF"/>
</dbReference>
<dbReference type="SUPFAM" id="SSF52218">
    <property type="entry name" value="Flavoproteins"/>
    <property type="match status" value="1"/>
</dbReference>
<dbReference type="Gene3D" id="3.40.50.360">
    <property type="match status" value="1"/>
</dbReference>
<dbReference type="InterPro" id="IPR003680">
    <property type="entry name" value="Flavodoxin_fold"/>
</dbReference>
<evidence type="ECO:0000259" key="2">
    <source>
        <dbReference type="Pfam" id="PF02525"/>
    </source>
</evidence>
<gene>
    <name evidence="3" type="ORF">A9B99_09905</name>
</gene>
<dbReference type="NCBIfam" id="NF002044">
    <property type="entry name" value="PRK00871.1"/>
    <property type="match status" value="1"/>
</dbReference>
<dbReference type="InterPro" id="IPR029039">
    <property type="entry name" value="Flavoprotein-like_sf"/>
</dbReference>
<name>A0A1B7L2W2_9ENTR</name>
<dbReference type="STRING" id="1691903.A9B99_09905"/>
<proteinExistence type="predicted"/>
<feature type="domain" description="Flavodoxin-like fold" evidence="2">
    <location>
        <begin position="2"/>
        <end position="167"/>
    </location>
</feature>
<keyword evidence="4" id="KW-1185">Reference proteome</keyword>